<gene>
    <name evidence="1" type="ORF">GOP47_0001955</name>
</gene>
<dbReference type="AlphaFoldDB" id="A0A9D4VB38"/>
<evidence type="ECO:0000313" key="2">
    <source>
        <dbReference type="Proteomes" id="UP000886520"/>
    </source>
</evidence>
<accession>A0A9D4VB38</accession>
<name>A0A9D4VB38_ADICA</name>
<keyword evidence="2" id="KW-1185">Reference proteome</keyword>
<sequence>MLNRDRCLWVQILPMYTWHVTEIQIDVLSQRRFMEHNIRNEAFFTSFLSAVVRCCISKVQRRAPPHQNCLWVVC</sequence>
<dbReference type="Proteomes" id="UP000886520">
    <property type="component" value="Chromosome 2"/>
</dbReference>
<protein>
    <submittedName>
        <fullName evidence="1">Uncharacterized protein</fullName>
    </submittedName>
</protein>
<organism evidence="1 2">
    <name type="scientific">Adiantum capillus-veneris</name>
    <name type="common">Maidenhair fern</name>
    <dbReference type="NCBI Taxonomy" id="13818"/>
    <lineage>
        <taxon>Eukaryota</taxon>
        <taxon>Viridiplantae</taxon>
        <taxon>Streptophyta</taxon>
        <taxon>Embryophyta</taxon>
        <taxon>Tracheophyta</taxon>
        <taxon>Polypodiopsida</taxon>
        <taxon>Polypodiidae</taxon>
        <taxon>Polypodiales</taxon>
        <taxon>Pteridineae</taxon>
        <taxon>Pteridaceae</taxon>
        <taxon>Vittarioideae</taxon>
        <taxon>Adiantum</taxon>
    </lineage>
</organism>
<comment type="caution">
    <text evidence="1">The sequence shown here is derived from an EMBL/GenBank/DDBJ whole genome shotgun (WGS) entry which is preliminary data.</text>
</comment>
<reference evidence="1" key="1">
    <citation type="submission" date="2021-01" db="EMBL/GenBank/DDBJ databases">
        <title>Adiantum capillus-veneris genome.</title>
        <authorList>
            <person name="Fang Y."/>
            <person name="Liao Q."/>
        </authorList>
    </citation>
    <scope>NUCLEOTIDE SEQUENCE</scope>
    <source>
        <strain evidence="1">H3</strain>
        <tissue evidence="1">Leaf</tissue>
    </source>
</reference>
<proteinExistence type="predicted"/>
<dbReference type="EMBL" id="JABFUD020000003">
    <property type="protein sequence ID" value="KAI5082212.1"/>
    <property type="molecule type" value="Genomic_DNA"/>
</dbReference>
<evidence type="ECO:0000313" key="1">
    <source>
        <dbReference type="EMBL" id="KAI5082212.1"/>
    </source>
</evidence>